<proteinExistence type="predicted"/>
<dbReference type="SUPFAM" id="SSF52540">
    <property type="entry name" value="P-loop containing nucleoside triphosphate hydrolases"/>
    <property type="match status" value="1"/>
</dbReference>
<dbReference type="InterPro" id="IPR027417">
    <property type="entry name" value="P-loop_NTPase"/>
</dbReference>
<dbReference type="VEuPathDB" id="TriTrypDB:TcBrA4_0109940"/>
<dbReference type="VEuPathDB" id="TriTrypDB:TcYC6_0037090"/>
<dbReference type="GO" id="GO:0005524">
    <property type="term" value="F:ATP binding"/>
    <property type="evidence" value="ECO:0007669"/>
    <property type="project" value="UniProtKB-KW"/>
</dbReference>
<dbReference type="VEuPathDB" id="TriTrypDB:C4B63_275g18"/>
<dbReference type="GO" id="GO:0016787">
    <property type="term" value="F:hydrolase activity"/>
    <property type="evidence" value="ECO:0007669"/>
    <property type="project" value="UniProtKB-KW"/>
</dbReference>
<evidence type="ECO:0000313" key="6">
    <source>
        <dbReference type="EMBL" id="PWU83909.1"/>
    </source>
</evidence>
<dbReference type="AlphaFoldDB" id="A0A2V2UI81"/>
<evidence type="ECO:0000256" key="3">
    <source>
        <dbReference type="ARBA" id="ARBA00022806"/>
    </source>
</evidence>
<dbReference type="VEuPathDB" id="TriTrypDB:TCDM_08255"/>
<dbReference type="VEuPathDB" id="TriTrypDB:TcG_06147"/>
<evidence type="ECO:0000256" key="1">
    <source>
        <dbReference type="ARBA" id="ARBA00022741"/>
    </source>
</evidence>
<evidence type="ECO:0000256" key="4">
    <source>
        <dbReference type="ARBA" id="ARBA00022840"/>
    </source>
</evidence>
<dbReference type="VEuPathDB" id="TriTrypDB:BCY84_17794"/>
<dbReference type="InterPro" id="IPR014001">
    <property type="entry name" value="Helicase_ATP-bd"/>
</dbReference>
<dbReference type="Pfam" id="PF00270">
    <property type="entry name" value="DEAD"/>
    <property type="match status" value="1"/>
</dbReference>
<evidence type="ECO:0000313" key="7">
    <source>
        <dbReference type="Proteomes" id="UP000246121"/>
    </source>
</evidence>
<evidence type="ECO:0000256" key="2">
    <source>
        <dbReference type="ARBA" id="ARBA00022801"/>
    </source>
</evidence>
<reference evidence="6 7" key="1">
    <citation type="journal article" date="2018" name="Microb. Genom.">
        <title>Expanding an expanded genome: long-read sequencing of Trypanosoma cruzi.</title>
        <authorList>
            <person name="Berna L."/>
            <person name="Rodriguez M."/>
            <person name="Chiribao M.L."/>
            <person name="Parodi-Talice A."/>
            <person name="Pita S."/>
            <person name="Rijo G."/>
            <person name="Alvarez-Valin F."/>
            <person name="Robello C."/>
        </authorList>
    </citation>
    <scope>NUCLEOTIDE SEQUENCE [LARGE SCALE GENOMIC DNA]</scope>
    <source>
        <strain evidence="6 7">Dm28c</strain>
    </source>
</reference>
<feature type="domain" description="Helicase ATP-binding" evidence="5">
    <location>
        <begin position="1"/>
        <end position="126"/>
    </location>
</feature>
<dbReference type="PANTHER" id="PTHR47960">
    <property type="entry name" value="DEAD-BOX ATP-DEPENDENT RNA HELICASE 50"/>
    <property type="match status" value="1"/>
</dbReference>
<evidence type="ECO:0000259" key="5">
    <source>
        <dbReference type="PROSITE" id="PS51192"/>
    </source>
</evidence>
<organism evidence="6 7">
    <name type="scientific">Trypanosoma cruzi</name>
    <dbReference type="NCBI Taxonomy" id="5693"/>
    <lineage>
        <taxon>Eukaryota</taxon>
        <taxon>Discoba</taxon>
        <taxon>Euglenozoa</taxon>
        <taxon>Kinetoplastea</taxon>
        <taxon>Metakinetoplastina</taxon>
        <taxon>Trypanosomatida</taxon>
        <taxon>Trypanosomatidae</taxon>
        <taxon>Trypanosoma</taxon>
        <taxon>Schizotrypanum</taxon>
    </lineage>
</organism>
<dbReference type="Gene3D" id="3.40.50.300">
    <property type="entry name" value="P-loop containing nucleotide triphosphate hydrolases"/>
    <property type="match status" value="1"/>
</dbReference>
<keyword evidence="4" id="KW-0067">ATP-binding</keyword>
<keyword evidence="3 6" id="KW-0347">Helicase</keyword>
<dbReference type="Proteomes" id="UP000246121">
    <property type="component" value="Unassembled WGS sequence"/>
</dbReference>
<dbReference type="VEuPathDB" id="TriTrypDB:TCSYLVIO_006554"/>
<dbReference type="VEuPathDB" id="TriTrypDB:TcCL_Unassigned05954"/>
<accession>A0A2V2UI81</accession>
<dbReference type="InterPro" id="IPR011545">
    <property type="entry name" value="DEAD/DEAH_box_helicase_dom"/>
</dbReference>
<dbReference type="EMBL" id="PRFA01000275">
    <property type="protein sequence ID" value="PWU83909.1"/>
    <property type="molecule type" value="Genomic_DNA"/>
</dbReference>
<keyword evidence="1" id="KW-0547">Nucleotide-binding</keyword>
<sequence>MMKDRDVYKIPLRERRPRMILLAPTKELIAQLQHICATLDAATGLRSISFTSRKRAKYHLSRLLKNTLADVVIMDPKVVLRLIRSRRLFLDDIRYVAVDEADVMLSSQHDHDAVHLLMKVQKRMILNIYGRCRPKLYLQLPTLHESWNLLLVRSFQMP</sequence>
<dbReference type="VEuPathDB" id="TriTrypDB:TcCLB.505171.70"/>
<dbReference type="VEuPathDB" id="TriTrypDB:Tc_MARK_5277"/>
<comment type="caution">
    <text evidence="6">The sequence shown here is derived from an EMBL/GenBank/DDBJ whole genome shotgun (WGS) entry which is preliminary data.</text>
</comment>
<protein>
    <submittedName>
        <fullName evidence="6">Putative nucleolar RNA helicase II</fullName>
    </submittedName>
</protein>
<name>A0A2V2UI81_TRYCR</name>
<keyword evidence="2" id="KW-0378">Hydrolase</keyword>
<dbReference type="GO" id="GO:0004386">
    <property type="term" value="F:helicase activity"/>
    <property type="evidence" value="ECO:0007669"/>
    <property type="project" value="UniProtKB-KW"/>
</dbReference>
<gene>
    <name evidence="6" type="ORF">C4B63_275g18</name>
</gene>
<dbReference type="VEuPathDB" id="TriTrypDB:ECC02_008819"/>
<dbReference type="GO" id="GO:0003676">
    <property type="term" value="F:nucleic acid binding"/>
    <property type="evidence" value="ECO:0007669"/>
    <property type="project" value="InterPro"/>
</dbReference>
<dbReference type="PROSITE" id="PS51192">
    <property type="entry name" value="HELICASE_ATP_BIND_1"/>
    <property type="match status" value="1"/>
</dbReference>
<dbReference type="VEuPathDB" id="TriTrypDB:C3747_46g26"/>